<gene>
    <name evidence="2" type="ORF">PLEPLA_LOCUS28235</name>
</gene>
<evidence type="ECO:0000256" key="1">
    <source>
        <dbReference type="SAM" id="MobiDB-lite"/>
    </source>
</evidence>
<protein>
    <submittedName>
        <fullName evidence="2">Uncharacterized protein</fullName>
    </submittedName>
</protein>
<evidence type="ECO:0000313" key="3">
    <source>
        <dbReference type="Proteomes" id="UP001153269"/>
    </source>
</evidence>
<feature type="region of interest" description="Disordered" evidence="1">
    <location>
        <begin position="85"/>
        <end position="157"/>
    </location>
</feature>
<name>A0A9N7YQC2_PLEPL</name>
<comment type="caution">
    <text evidence="2">The sequence shown here is derived from an EMBL/GenBank/DDBJ whole genome shotgun (WGS) entry which is preliminary data.</text>
</comment>
<proteinExistence type="predicted"/>
<feature type="compositionally biased region" description="Basic and acidic residues" evidence="1">
    <location>
        <begin position="124"/>
        <end position="154"/>
    </location>
</feature>
<keyword evidence="3" id="KW-1185">Reference proteome</keyword>
<feature type="compositionally biased region" description="Pro residues" evidence="1">
    <location>
        <begin position="91"/>
        <end position="118"/>
    </location>
</feature>
<dbReference type="AlphaFoldDB" id="A0A9N7YQC2"/>
<evidence type="ECO:0000313" key="2">
    <source>
        <dbReference type="EMBL" id="CAB1440469.1"/>
    </source>
</evidence>
<reference evidence="2" key="1">
    <citation type="submission" date="2020-03" db="EMBL/GenBank/DDBJ databases">
        <authorList>
            <person name="Weist P."/>
        </authorList>
    </citation>
    <scope>NUCLEOTIDE SEQUENCE</scope>
</reference>
<organism evidence="2 3">
    <name type="scientific">Pleuronectes platessa</name>
    <name type="common">European plaice</name>
    <dbReference type="NCBI Taxonomy" id="8262"/>
    <lineage>
        <taxon>Eukaryota</taxon>
        <taxon>Metazoa</taxon>
        <taxon>Chordata</taxon>
        <taxon>Craniata</taxon>
        <taxon>Vertebrata</taxon>
        <taxon>Euteleostomi</taxon>
        <taxon>Actinopterygii</taxon>
        <taxon>Neopterygii</taxon>
        <taxon>Teleostei</taxon>
        <taxon>Neoteleostei</taxon>
        <taxon>Acanthomorphata</taxon>
        <taxon>Carangaria</taxon>
        <taxon>Pleuronectiformes</taxon>
        <taxon>Pleuronectoidei</taxon>
        <taxon>Pleuronectidae</taxon>
        <taxon>Pleuronectes</taxon>
    </lineage>
</organism>
<dbReference type="EMBL" id="CADEAL010002458">
    <property type="protein sequence ID" value="CAB1440469.1"/>
    <property type="molecule type" value="Genomic_DNA"/>
</dbReference>
<dbReference type="Proteomes" id="UP001153269">
    <property type="component" value="Unassembled WGS sequence"/>
</dbReference>
<sequence>MTCTPQLREEASQYSDERLNYEIALQPAVEGASCGFVSSFTFIRTSDPRAHPQGTTHWHVEENLYVEFHMVLDPDRPPAATVIASQRRRVSPPPPPPAPAAAAPPPAPPPPPPPPPPWRSGLQLREEGELHLEPDHASSSEHTRWRDHDAHRSPWEAVLRPVEVLLSRRSSSARGPLGRLRGISVLRDQRNRSVQCERHVS</sequence>
<accession>A0A9N7YQC2</accession>